<dbReference type="SUPFAM" id="SSF160272">
    <property type="entry name" value="Shew3726-like"/>
    <property type="match status" value="1"/>
</dbReference>
<evidence type="ECO:0008006" key="3">
    <source>
        <dbReference type="Google" id="ProtNLM"/>
    </source>
</evidence>
<dbReference type="RefSeq" id="WP_379876989.1">
    <property type="nucleotide sequence ID" value="NZ_JBHUIP010000012.1"/>
</dbReference>
<dbReference type="EMBL" id="JBHUIP010000012">
    <property type="protein sequence ID" value="MFD2263947.1"/>
    <property type="molecule type" value="Genomic_DNA"/>
</dbReference>
<gene>
    <name evidence="1" type="ORF">ACFSM5_13680</name>
</gene>
<accession>A0ABW5DSP4</accession>
<evidence type="ECO:0000313" key="1">
    <source>
        <dbReference type="EMBL" id="MFD2263947.1"/>
    </source>
</evidence>
<reference evidence="2" key="1">
    <citation type="journal article" date="2019" name="Int. J. Syst. Evol. Microbiol.">
        <title>The Global Catalogue of Microorganisms (GCM) 10K type strain sequencing project: providing services to taxonomists for standard genome sequencing and annotation.</title>
        <authorList>
            <consortium name="The Broad Institute Genomics Platform"/>
            <consortium name="The Broad Institute Genome Sequencing Center for Infectious Disease"/>
            <person name="Wu L."/>
            <person name="Ma J."/>
        </authorList>
    </citation>
    <scope>NUCLEOTIDE SEQUENCE [LARGE SCALE GENOMIC DNA]</scope>
    <source>
        <strain evidence="2">CGMCC 1.19062</strain>
    </source>
</reference>
<comment type="caution">
    <text evidence="1">The sequence shown here is derived from an EMBL/GenBank/DDBJ whole genome shotgun (WGS) entry which is preliminary data.</text>
</comment>
<evidence type="ECO:0000313" key="2">
    <source>
        <dbReference type="Proteomes" id="UP001597295"/>
    </source>
</evidence>
<proteinExistence type="predicted"/>
<dbReference type="Proteomes" id="UP001597295">
    <property type="component" value="Unassembled WGS sequence"/>
</dbReference>
<name>A0ABW5DSP4_9PROT</name>
<organism evidence="1 2">
    <name type="scientific">Lacibacterium aquatile</name>
    <dbReference type="NCBI Taxonomy" id="1168082"/>
    <lineage>
        <taxon>Bacteria</taxon>
        <taxon>Pseudomonadati</taxon>
        <taxon>Pseudomonadota</taxon>
        <taxon>Alphaproteobacteria</taxon>
        <taxon>Rhodospirillales</taxon>
        <taxon>Rhodospirillaceae</taxon>
    </lineage>
</organism>
<dbReference type="InterPro" id="IPR036692">
    <property type="entry name" value="Shew3726-like_sf"/>
</dbReference>
<keyword evidence="2" id="KW-1185">Reference proteome</keyword>
<protein>
    <recommendedName>
        <fullName evidence="3">DUF1488 domain-containing protein</fullName>
    </recommendedName>
</protein>
<sequence length="86" mass="9547">MDAAVFWRDDIDSLAFSIEGHGGICVIHRRALRTLIGHLPEPQEALDFFENRRAAFEVAARAKILRAGLAFEANFHLTSRDVAASP</sequence>